<reference evidence="2" key="2">
    <citation type="journal article" date="2022" name="Microbiol. Resour. Announc.">
        <title>Metagenome Sequencing to Explore Phylogenomics of Terrestrial Cyanobacteria.</title>
        <authorList>
            <person name="Ward R.D."/>
            <person name="Stajich J.E."/>
            <person name="Johansen J.R."/>
            <person name="Huntemann M."/>
            <person name="Clum A."/>
            <person name="Foster B."/>
            <person name="Foster B."/>
            <person name="Roux S."/>
            <person name="Palaniappan K."/>
            <person name="Varghese N."/>
            <person name="Mukherjee S."/>
            <person name="Reddy T.B.K."/>
            <person name="Daum C."/>
            <person name="Copeland A."/>
            <person name="Chen I.A."/>
            <person name="Ivanova N.N."/>
            <person name="Kyrpides N.C."/>
            <person name="Shapiro N."/>
            <person name="Eloe-Fadrosh E.A."/>
            <person name="Pietrasiak N."/>
        </authorList>
    </citation>
    <scope>NUCLEOTIDE SEQUENCE</scope>
    <source>
        <strain evidence="2">CPER-KK1</strain>
    </source>
</reference>
<evidence type="ECO:0000313" key="2">
    <source>
        <dbReference type="EMBL" id="MBW4549218.1"/>
    </source>
</evidence>
<dbReference type="InterPro" id="IPR043129">
    <property type="entry name" value="ATPase_NBD"/>
</dbReference>
<accession>A0A951PV31</accession>
<reference evidence="2" key="1">
    <citation type="submission" date="2021-05" db="EMBL/GenBank/DDBJ databases">
        <authorList>
            <person name="Pietrasiak N."/>
            <person name="Ward R."/>
            <person name="Stajich J.E."/>
            <person name="Kurbessoian T."/>
        </authorList>
    </citation>
    <scope>NUCLEOTIDE SEQUENCE</scope>
    <source>
        <strain evidence="2">CPER-KK1</strain>
    </source>
</reference>
<dbReference type="AlphaFoldDB" id="A0A951PV31"/>
<sequence length="351" mass="38963">MKTEEHLETLNGYIYPSPNVQSYPQMSQLRPCVAFDGGNRFIKWVDPENEVRMIPSCIKEVTETQWRRIKPDPQTVLIEVDDKRYLIGRQAQELDGEPVFQHNKCELAEIIALVGIEPNPGFDYVHIAKFAIALPSDTNDSDVEALRKLENYPNVREFKRNGKPICYTIAIVDPLNETEPAFLYAQQQGMFAFPDNPNAVWDIGGGTSIARIYLPSGTMVQDAEIILPGTKELAQQVATEVQATLGLNYSPALADIMDAIARGDCLYGTAKLDFSAIYQDVCEKWVESARAEIRSKWAKYLPNLGEVLIVGGSANLAAPMCEASGDCFWIAPEPQLFNIIAMAHISGGFNG</sequence>
<dbReference type="EMBL" id="JAHHIF010000087">
    <property type="protein sequence ID" value="MBW4549218.1"/>
    <property type="molecule type" value="Genomic_DNA"/>
</dbReference>
<feature type="domain" description="Actin-like protein N-terminal" evidence="1">
    <location>
        <begin position="34"/>
        <end position="163"/>
    </location>
</feature>
<dbReference type="InterPro" id="IPR040607">
    <property type="entry name" value="ALP_N"/>
</dbReference>
<gene>
    <name evidence="2" type="ORF">KME25_33155</name>
</gene>
<comment type="caution">
    <text evidence="2">The sequence shown here is derived from an EMBL/GenBank/DDBJ whole genome shotgun (WGS) entry which is preliminary data.</text>
</comment>
<dbReference type="Proteomes" id="UP000753908">
    <property type="component" value="Unassembled WGS sequence"/>
</dbReference>
<evidence type="ECO:0000313" key="3">
    <source>
        <dbReference type="Proteomes" id="UP000753908"/>
    </source>
</evidence>
<dbReference type="Pfam" id="PF17989">
    <property type="entry name" value="ALP_N"/>
    <property type="match status" value="1"/>
</dbReference>
<organism evidence="2 3">
    <name type="scientific">Symplocastrum torsivum CPER-KK1</name>
    <dbReference type="NCBI Taxonomy" id="450513"/>
    <lineage>
        <taxon>Bacteria</taxon>
        <taxon>Bacillati</taxon>
        <taxon>Cyanobacteriota</taxon>
        <taxon>Cyanophyceae</taxon>
        <taxon>Oscillatoriophycideae</taxon>
        <taxon>Oscillatoriales</taxon>
        <taxon>Microcoleaceae</taxon>
        <taxon>Symplocastrum</taxon>
    </lineage>
</organism>
<protein>
    <submittedName>
        <fullName evidence="2">ParM/StbA family protein</fullName>
    </submittedName>
</protein>
<dbReference type="Gene3D" id="3.30.420.40">
    <property type="match status" value="1"/>
</dbReference>
<name>A0A951PV31_9CYAN</name>
<evidence type="ECO:0000259" key="1">
    <source>
        <dbReference type="Pfam" id="PF17989"/>
    </source>
</evidence>
<proteinExistence type="predicted"/>
<dbReference type="SUPFAM" id="SSF53067">
    <property type="entry name" value="Actin-like ATPase domain"/>
    <property type="match status" value="2"/>
</dbReference>
<dbReference type="CDD" id="cd10227">
    <property type="entry name" value="ASKHA_NBD_ParM-like"/>
    <property type="match status" value="1"/>
</dbReference>